<evidence type="ECO:0000259" key="1">
    <source>
        <dbReference type="Pfam" id="PF14372"/>
    </source>
</evidence>
<proteinExistence type="predicted"/>
<dbReference type="GO" id="GO:0003677">
    <property type="term" value="F:DNA binding"/>
    <property type="evidence" value="ECO:0007669"/>
    <property type="project" value="InterPro"/>
</dbReference>
<dbReference type="EMBL" id="SDMP01000009">
    <property type="protein sequence ID" value="RYR37689.1"/>
    <property type="molecule type" value="Genomic_DNA"/>
</dbReference>
<protein>
    <recommendedName>
        <fullName evidence="1">hAT-like transposase RNase-H fold domain-containing protein</fullName>
    </recommendedName>
</protein>
<reference evidence="2 3" key="1">
    <citation type="submission" date="2019-01" db="EMBL/GenBank/DDBJ databases">
        <title>Sequencing of cultivated peanut Arachis hypogaea provides insights into genome evolution and oil improvement.</title>
        <authorList>
            <person name="Chen X."/>
        </authorList>
    </citation>
    <scope>NUCLEOTIDE SEQUENCE [LARGE SCALE GENOMIC DNA]</scope>
    <source>
        <strain evidence="3">cv. Fuhuasheng</strain>
        <tissue evidence="2">Leaves</tissue>
    </source>
</reference>
<name>A0A445BGB4_ARAHY</name>
<gene>
    <name evidence="2" type="ORF">Ahy_A09g042561</name>
</gene>
<evidence type="ECO:0000313" key="3">
    <source>
        <dbReference type="Proteomes" id="UP000289738"/>
    </source>
</evidence>
<dbReference type="InterPro" id="IPR025525">
    <property type="entry name" value="hAT-like_transposase_RNase-H"/>
</dbReference>
<evidence type="ECO:0000313" key="2">
    <source>
        <dbReference type="EMBL" id="RYR37689.1"/>
    </source>
</evidence>
<dbReference type="Proteomes" id="UP000289738">
    <property type="component" value="Chromosome A09"/>
</dbReference>
<keyword evidence="3" id="KW-1185">Reference proteome</keyword>
<dbReference type="Pfam" id="PF14372">
    <property type="entry name" value="hAT-like_RNase-H"/>
    <property type="match status" value="1"/>
</dbReference>
<feature type="domain" description="hAT-like transposase RNase-H fold" evidence="1">
    <location>
        <begin position="88"/>
        <end position="137"/>
    </location>
</feature>
<sequence length="161" mass="19088">MRREYVLCINIGSDAFDLDNELSKRKKTKGRTSGLISSPSVTKFDRIKEMYFEGSYIAYNPNLKSHKSILPFLKIFYAAKLQFFWSLYVTSNKYMKKVFNIERKIKLYCENSDLSIRSMTSKMQRKYDKYLQLCLIHIPTKRMSLKSNQDAMINEEEEDDI</sequence>
<organism evidence="2 3">
    <name type="scientific">Arachis hypogaea</name>
    <name type="common">Peanut</name>
    <dbReference type="NCBI Taxonomy" id="3818"/>
    <lineage>
        <taxon>Eukaryota</taxon>
        <taxon>Viridiplantae</taxon>
        <taxon>Streptophyta</taxon>
        <taxon>Embryophyta</taxon>
        <taxon>Tracheophyta</taxon>
        <taxon>Spermatophyta</taxon>
        <taxon>Magnoliopsida</taxon>
        <taxon>eudicotyledons</taxon>
        <taxon>Gunneridae</taxon>
        <taxon>Pentapetalae</taxon>
        <taxon>rosids</taxon>
        <taxon>fabids</taxon>
        <taxon>Fabales</taxon>
        <taxon>Fabaceae</taxon>
        <taxon>Papilionoideae</taxon>
        <taxon>50 kb inversion clade</taxon>
        <taxon>dalbergioids sensu lato</taxon>
        <taxon>Dalbergieae</taxon>
        <taxon>Pterocarpus clade</taxon>
        <taxon>Arachis</taxon>
    </lineage>
</organism>
<comment type="caution">
    <text evidence="2">The sequence shown here is derived from an EMBL/GenBank/DDBJ whole genome shotgun (WGS) entry which is preliminary data.</text>
</comment>
<accession>A0A445BGB4</accession>
<dbReference type="AlphaFoldDB" id="A0A445BGB4"/>